<organism evidence="2 3">
    <name type="scientific">Paenibacillus aceti</name>
    <dbReference type="NCBI Taxonomy" id="1820010"/>
    <lineage>
        <taxon>Bacteria</taxon>
        <taxon>Bacillati</taxon>
        <taxon>Bacillota</taxon>
        <taxon>Bacilli</taxon>
        <taxon>Bacillales</taxon>
        <taxon>Paenibacillaceae</taxon>
        <taxon>Paenibacillus</taxon>
    </lineage>
</organism>
<dbReference type="Proteomes" id="UP000608420">
    <property type="component" value="Unassembled WGS sequence"/>
</dbReference>
<dbReference type="EMBL" id="BMIW01000036">
    <property type="protein sequence ID" value="GGG13439.1"/>
    <property type="molecule type" value="Genomic_DNA"/>
</dbReference>
<protein>
    <recommendedName>
        <fullName evidence="1">IrrE N-terminal-like domain-containing protein</fullName>
    </recommendedName>
</protein>
<comment type="caution">
    <text evidence="2">The sequence shown here is derived from an EMBL/GenBank/DDBJ whole genome shotgun (WGS) entry which is preliminary data.</text>
</comment>
<sequence>MLFSYYQETPLEQWISTEYMSHGIMAPEQLDIDHIAQAFGVELIYEACPSFSDNEDKVIFLNKQTQELNARLIFFHELCHVLRHAGDQRVMPHLFKHAQETEAEQFVLYAAVPFYMLSRLSIPDQHCEAIPFIAEQFQVTPELAERRLDQVQRRVLYGTLIAATREADRKQAAPSWSPETKRMLSQLERQISGGHGGQGGI</sequence>
<gene>
    <name evidence="2" type="ORF">GCM10010913_39030</name>
</gene>
<dbReference type="Gene3D" id="1.10.10.2910">
    <property type="match status" value="1"/>
</dbReference>
<accession>A0ABQ1W658</accession>
<dbReference type="RefSeq" id="WP_120462857.1">
    <property type="nucleotide sequence ID" value="NZ_BMIW01000036.1"/>
</dbReference>
<dbReference type="Pfam" id="PF06114">
    <property type="entry name" value="Peptidase_M78"/>
    <property type="match status" value="1"/>
</dbReference>
<evidence type="ECO:0000259" key="1">
    <source>
        <dbReference type="Pfam" id="PF06114"/>
    </source>
</evidence>
<proteinExistence type="predicted"/>
<name>A0ABQ1W658_9BACL</name>
<evidence type="ECO:0000313" key="3">
    <source>
        <dbReference type="Proteomes" id="UP000608420"/>
    </source>
</evidence>
<dbReference type="InterPro" id="IPR010359">
    <property type="entry name" value="IrrE_HExxH"/>
</dbReference>
<keyword evidence="3" id="KW-1185">Reference proteome</keyword>
<evidence type="ECO:0000313" key="2">
    <source>
        <dbReference type="EMBL" id="GGG13439.1"/>
    </source>
</evidence>
<reference evidence="3" key="1">
    <citation type="journal article" date="2019" name="Int. J. Syst. Evol. Microbiol.">
        <title>The Global Catalogue of Microorganisms (GCM) 10K type strain sequencing project: providing services to taxonomists for standard genome sequencing and annotation.</title>
        <authorList>
            <consortium name="The Broad Institute Genomics Platform"/>
            <consortium name="The Broad Institute Genome Sequencing Center for Infectious Disease"/>
            <person name="Wu L."/>
            <person name="Ma J."/>
        </authorList>
    </citation>
    <scope>NUCLEOTIDE SEQUENCE [LARGE SCALE GENOMIC DNA]</scope>
    <source>
        <strain evidence="3">CGMCC 1.15420</strain>
    </source>
</reference>
<feature type="domain" description="IrrE N-terminal-like" evidence="1">
    <location>
        <begin position="53"/>
        <end position="148"/>
    </location>
</feature>